<keyword evidence="2" id="KW-1185">Reference proteome</keyword>
<dbReference type="OrthoDB" id="3775353at2"/>
<name>A0A542E313_9MICO</name>
<proteinExistence type="predicted"/>
<sequence length="220" mass="22801">MRLIATDVTVPGPSPQHDPLLPPTSLVAEPGEVTLVPVGPEGSAREATALALALGGAVRLGGGSVDLWGESDPHVLRRHVVLVDVEGVTAPEDALPATAVVREQLVLARRPSRGTAARRVLLEHGVADGSVRWDTLDPGDRTAILLDVAARRPDAQVLVLAGPDRHGGDPRRWYAAARAQADTVLTVVVLCRPDTIAALAGPVTPTATTATTASIEEVPA</sequence>
<dbReference type="EMBL" id="VFMN01000001">
    <property type="protein sequence ID" value="TQJ09717.1"/>
    <property type="molecule type" value="Genomic_DNA"/>
</dbReference>
<evidence type="ECO:0008006" key="3">
    <source>
        <dbReference type="Google" id="ProtNLM"/>
    </source>
</evidence>
<protein>
    <recommendedName>
        <fullName evidence="3">ABC transporter ATP-binding protein</fullName>
    </recommendedName>
</protein>
<evidence type="ECO:0000313" key="2">
    <source>
        <dbReference type="Proteomes" id="UP000317893"/>
    </source>
</evidence>
<evidence type="ECO:0000313" key="1">
    <source>
        <dbReference type="EMBL" id="TQJ09717.1"/>
    </source>
</evidence>
<gene>
    <name evidence="1" type="ORF">FB458_2831</name>
</gene>
<accession>A0A542E313</accession>
<dbReference type="RefSeq" id="WP_141849045.1">
    <property type="nucleotide sequence ID" value="NZ_BAAAPR010000007.1"/>
</dbReference>
<dbReference type="AlphaFoldDB" id="A0A542E313"/>
<reference evidence="1 2" key="1">
    <citation type="submission" date="2019-06" db="EMBL/GenBank/DDBJ databases">
        <title>Sequencing the genomes of 1000 actinobacteria strains.</title>
        <authorList>
            <person name="Klenk H.-P."/>
        </authorList>
    </citation>
    <scope>NUCLEOTIDE SEQUENCE [LARGE SCALE GENOMIC DNA]</scope>
    <source>
        <strain evidence="1 2">DSM 18607</strain>
    </source>
</reference>
<comment type="caution">
    <text evidence="1">The sequence shown here is derived from an EMBL/GenBank/DDBJ whole genome shotgun (WGS) entry which is preliminary data.</text>
</comment>
<dbReference type="Proteomes" id="UP000317893">
    <property type="component" value="Unassembled WGS sequence"/>
</dbReference>
<organism evidence="1 2">
    <name type="scientific">Lapillicoccus jejuensis</name>
    <dbReference type="NCBI Taxonomy" id="402171"/>
    <lineage>
        <taxon>Bacteria</taxon>
        <taxon>Bacillati</taxon>
        <taxon>Actinomycetota</taxon>
        <taxon>Actinomycetes</taxon>
        <taxon>Micrococcales</taxon>
        <taxon>Intrasporangiaceae</taxon>
        <taxon>Lapillicoccus</taxon>
    </lineage>
</organism>